<dbReference type="KEGG" id="pspc:Strain318_000535"/>
<protein>
    <recommendedName>
        <fullName evidence="4">Deoxyhypusine synthase</fullName>
    </recommendedName>
</protein>
<evidence type="ECO:0000313" key="2">
    <source>
        <dbReference type="EMBL" id="WKW14204.1"/>
    </source>
</evidence>
<keyword evidence="3" id="KW-1185">Reference proteome</keyword>
<dbReference type="Gene3D" id="3.40.50.10690">
    <property type="entry name" value="putative lor/sdh protein like domains"/>
    <property type="match status" value="1"/>
</dbReference>
<evidence type="ECO:0008006" key="4">
    <source>
        <dbReference type="Google" id="ProtNLM"/>
    </source>
</evidence>
<dbReference type="EMBL" id="CP130612">
    <property type="protein sequence ID" value="WKW11294.1"/>
    <property type="molecule type" value="Genomic_DNA"/>
</dbReference>
<dbReference type="AlphaFoldDB" id="A0AA49Q423"/>
<proteinExistence type="predicted"/>
<dbReference type="RefSeq" id="WP_367886993.1">
    <property type="nucleotide sequence ID" value="NZ_CP130612.1"/>
</dbReference>
<dbReference type="EMBL" id="CP130613">
    <property type="protein sequence ID" value="WKW14204.1"/>
    <property type="molecule type" value="Genomic_DNA"/>
</dbReference>
<dbReference type="Proteomes" id="UP001229955">
    <property type="component" value="Chromosome"/>
</dbReference>
<evidence type="ECO:0000313" key="3">
    <source>
        <dbReference type="Proteomes" id="UP001229955"/>
    </source>
</evidence>
<evidence type="ECO:0000313" key="1">
    <source>
        <dbReference type="EMBL" id="WKW11294.1"/>
    </source>
</evidence>
<accession>A0AA49Q423</accession>
<reference evidence="1" key="1">
    <citation type="submission" date="2023-07" db="EMBL/GenBank/DDBJ databases">
        <authorList>
            <person name="Haufschild T."/>
            <person name="Kallscheuer N."/>
            <person name="Hammer J."/>
            <person name="Kohn T."/>
            <person name="Kabuu M."/>
            <person name="Jogler M."/>
            <person name="Wohfarth N."/>
            <person name="Heuer A."/>
            <person name="Rohde M."/>
            <person name="van Teeseling M.C.F."/>
            <person name="Jogler C."/>
        </authorList>
    </citation>
    <scope>NUCLEOTIDE SEQUENCE</scope>
    <source>
        <strain evidence="1">Strain 138</strain>
        <strain evidence="2">Strain 318</strain>
    </source>
</reference>
<accession>A0AA49Q702</accession>
<name>A0AA49Q423_9BACT</name>
<organism evidence="1">
    <name type="scientific">Pseudogemmatithrix spongiicola</name>
    <dbReference type="NCBI Taxonomy" id="3062599"/>
    <lineage>
        <taxon>Bacteria</taxon>
        <taxon>Pseudomonadati</taxon>
        <taxon>Gemmatimonadota</taxon>
        <taxon>Gemmatimonadia</taxon>
        <taxon>Gemmatimonadales</taxon>
        <taxon>Gemmatimonadaceae</taxon>
        <taxon>Pseudogemmatithrix</taxon>
    </lineage>
</organism>
<sequence length="324" mass="34797">MSADRRPPREIDLARVRTIPVATRPNKVESESFAKPPGDARAFSDFLEALPHVLKADDFRRVVRAVVAAHRKKRAVIVMLGGHVVKTGIAPLLIDLMKRGVITHLAMNGSAAIHDYEIARFGATSEDVAAGLKDGSFGMADETGRGLNTAFTTGRTHGWGMGEAVARALAAEPKLAHPEQSVILAAHQLWIPVTVHAALGAEIIHQHPAADGAAIGDTSHRDFRRLAASCEDLHEGGVVLNLGSAVIMPEVFLKALTVARNVNAGRPTHFTTADFDMQRHYRPRENVVKRPILAGGEGFEITGHHEIMIPLLAWAVVEGIATAG</sequence>
<gene>
    <name evidence="1" type="ORF">Strain138_000535</name>
    <name evidence="2" type="ORF">Strain318_000535</name>
</gene>